<evidence type="ECO:0000313" key="8">
    <source>
        <dbReference type="Proteomes" id="UP000192911"/>
    </source>
</evidence>
<accession>A0A1X7H4I8</accession>
<dbReference type="GO" id="GO:0015171">
    <property type="term" value="F:amino acid transmembrane transporter activity"/>
    <property type="evidence" value="ECO:0007669"/>
    <property type="project" value="TreeGrafter"/>
</dbReference>
<name>A0A1X7H4I8_TRICW</name>
<dbReference type="GO" id="GO:0033228">
    <property type="term" value="P:cysteine export across plasma membrane"/>
    <property type="evidence" value="ECO:0007669"/>
    <property type="project" value="TreeGrafter"/>
</dbReference>
<dbReference type="PANTHER" id="PTHR30086">
    <property type="entry name" value="ARGININE EXPORTER PROTEIN ARGO"/>
    <property type="match status" value="1"/>
</dbReference>
<dbReference type="EMBL" id="FXAH01000021">
    <property type="protein sequence ID" value="SMF79248.1"/>
    <property type="molecule type" value="Genomic_DNA"/>
</dbReference>
<keyword evidence="2" id="KW-1003">Cell membrane</keyword>
<evidence type="ECO:0000256" key="3">
    <source>
        <dbReference type="ARBA" id="ARBA00022692"/>
    </source>
</evidence>
<feature type="transmembrane region" description="Helical" evidence="6">
    <location>
        <begin position="186"/>
        <end position="204"/>
    </location>
</feature>
<keyword evidence="5 6" id="KW-0472">Membrane</keyword>
<keyword evidence="4 6" id="KW-1133">Transmembrane helix</keyword>
<evidence type="ECO:0000313" key="7">
    <source>
        <dbReference type="EMBL" id="SMF79248.1"/>
    </source>
</evidence>
<reference evidence="8" key="1">
    <citation type="submission" date="2017-04" db="EMBL/GenBank/DDBJ databases">
        <authorList>
            <person name="Varghese N."/>
            <person name="Submissions S."/>
        </authorList>
    </citation>
    <scope>NUCLEOTIDE SEQUENCE [LARGE SCALE GENOMIC DNA]</scope>
    <source>
        <strain evidence="8">Ballard 720</strain>
    </source>
</reference>
<keyword evidence="8" id="KW-1185">Reference proteome</keyword>
<evidence type="ECO:0000256" key="4">
    <source>
        <dbReference type="ARBA" id="ARBA00022989"/>
    </source>
</evidence>
<dbReference type="STRING" id="28094.SAMN06295900_1212"/>
<dbReference type="Pfam" id="PF01810">
    <property type="entry name" value="LysE"/>
    <property type="match status" value="1"/>
</dbReference>
<dbReference type="AlphaFoldDB" id="A0A1X7H4I8"/>
<feature type="transmembrane region" description="Helical" evidence="6">
    <location>
        <begin position="149"/>
        <end position="174"/>
    </location>
</feature>
<feature type="transmembrane region" description="Helical" evidence="6">
    <location>
        <begin position="76"/>
        <end position="95"/>
    </location>
</feature>
<sequence>MPATMLSLPFAVVSAAMTFALVMSITPGPNNTMLLASGVNFGFRRTVPHMVGITFGCMVMMIVIGLGLGRLFEHVPVLYTVLETVSVAYLLYLAWKIAVSQGPAVGNGDRRPMTFWQAAAFQWVNPKAWMMAVTGVTAFRLHDNLVANALLLALAFAIVNLPSISVWTAFGVGLRRILSSPIVLRAFNWTMAALLLASIAPAFVHHSA</sequence>
<evidence type="ECO:0000256" key="6">
    <source>
        <dbReference type="SAM" id="Phobius"/>
    </source>
</evidence>
<evidence type="ECO:0000256" key="2">
    <source>
        <dbReference type="ARBA" id="ARBA00022475"/>
    </source>
</evidence>
<comment type="subcellular location">
    <subcellularLocation>
        <location evidence="1">Cell membrane</location>
        <topology evidence="1">Multi-pass membrane protein</topology>
    </subcellularLocation>
</comment>
<keyword evidence="3 6" id="KW-0812">Transmembrane</keyword>
<protein>
    <submittedName>
        <fullName evidence="7">Threonine/homoserine/homoserine lactone efflux protein</fullName>
    </submittedName>
</protein>
<evidence type="ECO:0000256" key="1">
    <source>
        <dbReference type="ARBA" id="ARBA00004651"/>
    </source>
</evidence>
<dbReference type="Proteomes" id="UP000192911">
    <property type="component" value="Unassembled WGS sequence"/>
</dbReference>
<evidence type="ECO:0000256" key="5">
    <source>
        <dbReference type="ARBA" id="ARBA00023136"/>
    </source>
</evidence>
<dbReference type="GO" id="GO:0005886">
    <property type="term" value="C:plasma membrane"/>
    <property type="evidence" value="ECO:0007669"/>
    <property type="project" value="UniProtKB-SubCell"/>
</dbReference>
<dbReference type="PANTHER" id="PTHR30086:SF20">
    <property type="entry name" value="ARGININE EXPORTER PROTEIN ARGO-RELATED"/>
    <property type="match status" value="1"/>
</dbReference>
<dbReference type="InterPro" id="IPR001123">
    <property type="entry name" value="LeuE-type"/>
</dbReference>
<feature type="transmembrane region" description="Helical" evidence="6">
    <location>
        <begin position="48"/>
        <end position="69"/>
    </location>
</feature>
<organism evidence="7 8">
    <name type="scientific">Trinickia caryophylli</name>
    <name type="common">Paraburkholderia caryophylli</name>
    <dbReference type="NCBI Taxonomy" id="28094"/>
    <lineage>
        <taxon>Bacteria</taxon>
        <taxon>Pseudomonadati</taxon>
        <taxon>Pseudomonadota</taxon>
        <taxon>Betaproteobacteria</taxon>
        <taxon>Burkholderiales</taxon>
        <taxon>Burkholderiaceae</taxon>
        <taxon>Trinickia</taxon>
    </lineage>
</organism>
<gene>
    <name evidence="7" type="ORF">SAMN06295900_1212</name>
</gene>
<proteinExistence type="predicted"/>